<dbReference type="AlphaFoldDB" id="A0A0D7WA78"/>
<dbReference type="GO" id="GO:0005764">
    <property type="term" value="C:lysosome"/>
    <property type="evidence" value="ECO:0007669"/>
    <property type="project" value="TreeGrafter"/>
</dbReference>
<dbReference type="GO" id="GO:0006004">
    <property type="term" value="P:fucose metabolic process"/>
    <property type="evidence" value="ECO:0007669"/>
    <property type="project" value="InterPro"/>
</dbReference>
<dbReference type="PRINTS" id="PR00741">
    <property type="entry name" value="GLHYDRLASE29"/>
</dbReference>
<evidence type="ECO:0000256" key="4">
    <source>
        <dbReference type="ARBA" id="ARBA00022729"/>
    </source>
</evidence>
<evidence type="ECO:0000313" key="8">
    <source>
        <dbReference type="EMBL" id="KJD35989.1"/>
    </source>
</evidence>
<dbReference type="OrthoDB" id="107551at2"/>
<evidence type="ECO:0000259" key="7">
    <source>
        <dbReference type="Pfam" id="PF01120"/>
    </source>
</evidence>
<comment type="similarity">
    <text evidence="2">Belongs to the glycosyl hydrolase 29 family.</text>
</comment>
<comment type="function">
    <text evidence="1">Alpha-L-fucosidase is responsible for hydrolyzing the alpha-1,6-linked fucose joined to the reducing-end N-acetylglucosamine of the carbohydrate moieties of glycoproteins.</text>
</comment>
<evidence type="ECO:0000256" key="2">
    <source>
        <dbReference type="ARBA" id="ARBA00007951"/>
    </source>
</evidence>
<keyword evidence="6" id="KW-0326">Glycosidase</keyword>
<feature type="domain" description="Glycoside hydrolase family 29 N-terminal" evidence="7">
    <location>
        <begin position="76"/>
        <end position="397"/>
    </location>
</feature>
<keyword evidence="5" id="KW-0378">Hydrolase</keyword>
<organism evidence="8 9">
    <name type="scientific">Neotamlana sedimentorum</name>
    <dbReference type="NCBI Taxonomy" id="1435349"/>
    <lineage>
        <taxon>Bacteria</taxon>
        <taxon>Pseudomonadati</taxon>
        <taxon>Bacteroidota</taxon>
        <taxon>Flavobacteriia</taxon>
        <taxon>Flavobacteriales</taxon>
        <taxon>Flavobacteriaceae</taxon>
        <taxon>Neotamlana</taxon>
    </lineage>
</organism>
<sequence>MNKTQKIILTISILFTLIGYSQKEKLAEDPFEVNKYKNSYKQKKPWDTKTPKELRVWAQKNLHQKLTARKVFKDGEHPEWEWFRKSGLGIFLHWGLPSTNPDTGDAWAIRWSEKKEKSGRYMEPASKMFAVADSWNPEKFDPNKWLKAASKAGFGYAVFTTRHHDGYALWPSNYGEWDTGDKMHGRDLVKDYVEACRVNNMKIGFYYSGPNWHYEYKNKDFEFPDTKKYTINYKHEKVATLPGLTKEMKAAEKQESKNQVRELMRNYGPIDVIWWDGNVAMEEAELKKIQPNIFVATGNIATPEGLGHGKSESLKVVNEANWWWEMCVKSENKHSPNWHYGIECETNHWDTNKLLTELIRCRALGGNLLVNVPPKGNGEMMDWFYEVCLEMENWMQHSREAIYDVKLTAPLPKLDITKNYTTVKGKNYYSMPDNENRIEMHNVEKPVSVVLLRTKQKLNFDYNKKAKIITVFVSKEMRTSLPDMVKISF</sequence>
<dbReference type="GO" id="GO:0016139">
    <property type="term" value="P:glycoside catabolic process"/>
    <property type="evidence" value="ECO:0007669"/>
    <property type="project" value="TreeGrafter"/>
</dbReference>
<evidence type="ECO:0000256" key="5">
    <source>
        <dbReference type="ARBA" id="ARBA00022801"/>
    </source>
</evidence>
<dbReference type="PATRIC" id="fig|1435349.4.peg.1959"/>
<keyword evidence="9" id="KW-1185">Reference proteome</keyword>
<dbReference type="InterPro" id="IPR057739">
    <property type="entry name" value="Glyco_hydro_29_N"/>
</dbReference>
<dbReference type="InterPro" id="IPR016286">
    <property type="entry name" value="FUC_metazoa-typ"/>
</dbReference>
<keyword evidence="4" id="KW-0732">Signal</keyword>
<reference evidence="8 9" key="1">
    <citation type="submission" date="2014-11" db="EMBL/GenBank/DDBJ databases">
        <title>Tamlana sedimentorum sp. nov., isolated from shallow sand sediments of the Sea of Japan.</title>
        <authorList>
            <person name="Romanenko L.A."/>
        </authorList>
    </citation>
    <scope>NUCLEOTIDE SEQUENCE [LARGE SCALE GENOMIC DNA]</scope>
    <source>
        <strain evidence="8 9">JCM 19808</strain>
    </source>
</reference>
<name>A0A0D7WA78_9FLAO</name>
<dbReference type="SUPFAM" id="SSF51445">
    <property type="entry name" value="(Trans)glycosidases"/>
    <property type="match status" value="1"/>
</dbReference>
<accession>A0A0D7WA78</accession>
<dbReference type="InterPro" id="IPR017853">
    <property type="entry name" value="GH"/>
</dbReference>
<dbReference type="Gene3D" id="3.20.20.80">
    <property type="entry name" value="Glycosidases"/>
    <property type="match status" value="1"/>
</dbReference>
<evidence type="ECO:0000256" key="1">
    <source>
        <dbReference type="ARBA" id="ARBA00004071"/>
    </source>
</evidence>
<dbReference type="EMBL" id="JTDW01000004">
    <property type="protein sequence ID" value="KJD35989.1"/>
    <property type="molecule type" value="Genomic_DNA"/>
</dbReference>
<dbReference type="EC" id="3.2.1.51" evidence="3"/>
<protein>
    <recommendedName>
        <fullName evidence="3">alpha-L-fucosidase</fullName>
        <ecNumber evidence="3">3.2.1.51</ecNumber>
    </recommendedName>
</protein>
<dbReference type="Pfam" id="PF01120">
    <property type="entry name" value="Alpha_L_fucos"/>
    <property type="match status" value="1"/>
</dbReference>
<dbReference type="GO" id="GO:0004560">
    <property type="term" value="F:alpha-L-fucosidase activity"/>
    <property type="evidence" value="ECO:0007669"/>
    <property type="project" value="InterPro"/>
</dbReference>
<dbReference type="RefSeq" id="WP_044631849.1">
    <property type="nucleotide sequence ID" value="NZ_JTDW01000004.1"/>
</dbReference>
<dbReference type="PANTHER" id="PTHR10030:SF37">
    <property type="entry name" value="ALPHA-L-FUCOSIDASE-RELATED"/>
    <property type="match status" value="1"/>
</dbReference>
<dbReference type="PANTHER" id="PTHR10030">
    <property type="entry name" value="ALPHA-L-FUCOSIDASE"/>
    <property type="match status" value="1"/>
</dbReference>
<proteinExistence type="inferred from homology"/>
<dbReference type="InterPro" id="IPR000933">
    <property type="entry name" value="Glyco_hydro_29"/>
</dbReference>
<gene>
    <name evidence="8" type="ORF">PW52_05045</name>
</gene>
<evidence type="ECO:0000313" key="9">
    <source>
        <dbReference type="Proteomes" id="UP000032578"/>
    </source>
</evidence>
<dbReference type="Proteomes" id="UP000032578">
    <property type="component" value="Unassembled WGS sequence"/>
</dbReference>
<comment type="caution">
    <text evidence="8">The sequence shown here is derived from an EMBL/GenBank/DDBJ whole genome shotgun (WGS) entry which is preliminary data.</text>
</comment>
<dbReference type="SMART" id="SM00812">
    <property type="entry name" value="Alpha_L_fucos"/>
    <property type="match status" value="1"/>
</dbReference>
<evidence type="ECO:0000256" key="3">
    <source>
        <dbReference type="ARBA" id="ARBA00012662"/>
    </source>
</evidence>
<dbReference type="STRING" id="1435349.PW52_05045"/>
<evidence type="ECO:0000256" key="6">
    <source>
        <dbReference type="ARBA" id="ARBA00023295"/>
    </source>
</evidence>